<comment type="caution">
    <text evidence="1">The sequence shown here is derived from an EMBL/GenBank/DDBJ whole genome shotgun (WGS) entry which is preliminary data.</text>
</comment>
<sequence>MLRCGVLRPPLGAYSDFAERLSSRPPASVHVEPVVGGSSGAFLSRIFRVLVLILCEIFAVRLLSCPPASVHVETVVGGSSDFCGTASSSPPALRRCLQDRGRHLIRILRNGSRQVFVASGPTAPSLRYLFFPTTTVPALTLALSPRRLDSLADFNSAFLSVAPSRSHQDSRRDARIKSTRAADLAAHFFFSLRLRPTPA</sequence>
<evidence type="ECO:0000313" key="1">
    <source>
        <dbReference type="EMBL" id="KAF7289568.1"/>
    </source>
</evidence>
<dbReference type="Proteomes" id="UP000613580">
    <property type="component" value="Unassembled WGS sequence"/>
</dbReference>
<dbReference type="AlphaFoldDB" id="A0A8H6RZJ4"/>
<reference evidence="1" key="1">
    <citation type="submission" date="2020-05" db="EMBL/GenBank/DDBJ databases">
        <title>Mycena genomes resolve the evolution of fungal bioluminescence.</title>
        <authorList>
            <person name="Tsai I.J."/>
        </authorList>
    </citation>
    <scope>NUCLEOTIDE SEQUENCE</scope>
    <source>
        <strain evidence="1">110903Hualien_Pintung</strain>
    </source>
</reference>
<name>A0A8H6RZJ4_MYCCL</name>
<gene>
    <name evidence="1" type="ORF">HMN09_01318800</name>
</gene>
<organism evidence="1 2">
    <name type="scientific">Mycena chlorophos</name>
    <name type="common">Agaric fungus</name>
    <name type="synonym">Agaricus chlorophos</name>
    <dbReference type="NCBI Taxonomy" id="658473"/>
    <lineage>
        <taxon>Eukaryota</taxon>
        <taxon>Fungi</taxon>
        <taxon>Dikarya</taxon>
        <taxon>Basidiomycota</taxon>
        <taxon>Agaricomycotina</taxon>
        <taxon>Agaricomycetes</taxon>
        <taxon>Agaricomycetidae</taxon>
        <taxon>Agaricales</taxon>
        <taxon>Marasmiineae</taxon>
        <taxon>Mycenaceae</taxon>
        <taxon>Mycena</taxon>
    </lineage>
</organism>
<keyword evidence="2" id="KW-1185">Reference proteome</keyword>
<protein>
    <submittedName>
        <fullName evidence="1">Uncharacterized protein</fullName>
    </submittedName>
</protein>
<accession>A0A8H6RZJ4</accession>
<proteinExistence type="predicted"/>
<evidence type="ECO:0000313" key="2">
    <source>
        <dbReference type="Proteomes" id="UP000613580"/>
    </source>
</evidence>
<dbReference type="EMBL" id="JACAZE010000028">
    <property type="protein sequence ID" value="KAF7289568.1"/>
    <property type="molecule type" value="Genomic_DNA"/>
</dbReference>